<organism evidence="2 3">
    <name type="scientific">Bacillus paramycoides</name>
    <dbReference type="NCBI Taxonomy" id="2026194"/>
    <lineage>
        <taxon>Bacteria</taxon>
        <taxon>Bacillati</taxon>
        <taxon>Bacillota</taxon>
        <taxon>Bacilli</taxon>
        <taxon>Bacillales</taxon>
        <taxon>Bacillaceae</taxon>
        <taxon>Bacillus</taxon>
        <taxon>Bacillus cereus group</taxon>
    </lineage>
</organism>
<dbReference type="InterPro" id="IPR021005">
    <property type="entry name" value="Znf_CGNR"/>
</dbReference>
<dbReference type="InterPro" id="IPR023286">
    <property type="entry name" value="ABATE_dom_sf"/>
</dbReference>
<name>A0A1J9UL11_9BACI</name>
<sequence length="169" mass="20276">MREFLNTWRIPNDTRNPIDQFQTIDDVITFREKYWKEELLFHTLDELKQFREDIRRTVEEQGMLQKWFEKYPFRVCVAENMEDIAYEPIGENNLYTKMLQIILKAINQKQWGRLKACPDCRWVFYDHSRNGSKRWCGMYAGGEEGRACGTIAKVKNYRAKRKGRSGYNG</sequence>
<dbReference type="AlphaFoldDB" id="A0A1J9UL11"/>
<dbReference type="InterPro" id="IPR010852">
    <property type="entry name" value="ABATE"/>
</dbReference>
<comment type="caution">
    <text evidence="2">The sequence shown here is derived from an EMBL/GenBank/DDBJ whole genome shotgun (WGS) entry which is preliminary data.</text>
</comment>
<dbReference type="PANTHER" id="PTHR35525">
    <property type="entry name" value="BLL6575 PROTEIN"/>
    <property type="match status" value="1"/>
</dbReference>
<feature type="domain" description="Zinc finger CGNR" evidence="1">
    <location>
        <begin position="113"/>
        <end position="161"/>
    </location>
</feature>
<dbReference type="GeneID" id="87592799"/>
<dbReference type="EMBL" id="MAOI01000075">
    <property type="protein sequence ID" value="OJD78721.1"/>
    <property type="molecule type" value="Genomic_DNA"/>
</dbReference>
<gene>
    <name evidence="2" type="ORF">BAU28_14695</name>
</gene>
<reference evidence="2 3" key="1">
    <citation type="submission" date="2016-06" db="EMBL/GenBank/DDBJ databases">
        <title>First insights into the genetic diversity and population structure of in the Bacillus cereus group bacteria from diverse marine environments.</title>
        <authorList>
            <person name="Liu Y."/>
            <person name="Lai Q."/>
            <person name="Shao Z."/>
        </authorList>
    </citation>
    <scope>NUCLEOTIDE SEQUENCE [LARGE SCALE GENOMIC DNA]</scope>
    <source>
        <strain evidence="2 3">NH24A2</strain>
    </source>
</reference>
<proteinExistence type="predicted"/>
<dbReference type="Pfam" id="PF11706">
    <property type="entry name" value="zf-CGNR"/>
    <property type="match status" value="1"/>
</dbReference>
<evidence type="ECO:0000313" key="3">
    <source>
        <dbReference type="Proteomes" id="UP000182788"/>
    </source>
</evidence>
<evidence type="ECO:0000259" key="1">
    <source>
        <dbReference type="Pfam" id="PF11706"/>
    </source>
</evidence>
<evidence type="ECO:0000313" key="2">
    <source>
        <dbReference type="EMBL" id="OJD78721.1"/>
    </source>
</evidence>
<dbReference type="RefSeq" id="WP_071719109.1">
    <property type="nucleotide sequence ID" value="NZ_CBCSHB010000006.1"/>
</dbReference>
<protein>
    <submittedName>
        <fullName evidence="2">PadR family transcriptional regulator</fullName>
    </submittedName>
</protein>
<dbReference type="SUPFAM" id="SSF160904">
    <property type="entry name" value="Jann2411-like"/>
    <property type="match status" value="1"/>
</dbReference>
<accession>A0A1J9UL11</accession>
<dbReference type="Proteomes" id="UP000182788">
    <property type="component" value="Unassembled WGS sequence"/>
</dbReference>
<dbReference type="Gene3D" id="1.10.3300.10">
    <property type="entry name" value="Jann2411-like domain"/>
    <property type="match status" value="1"/>
</dbReference>
<dbReference type="PANTHER" id="PTHR35525:SF3">
    <property type="entry name" value="BLL6575 PROTEIN"/>
    <property type="match status" value="1"/>
</dbReference>